<name>A9CXQ3_9GAMM</name>
<dbReference type="InterPro" id="IPR027417">
    <property type="entry name" value="P-loop_NTPase"/>
</dbReference>
<accession>A9CXQ3</accession>
<comment type="caution">
    <text evidence="4">The sequence shown here is derived from an EMBL/GenBank/DDBJ whole genome shotgun (WGS) entry which is preliminary data.</text>
</comment>
<dbReference type="InterPro" id="IPR002078">
    <property type="entry name" value="Sigma_54_int"/>
</dbReference>
<dbReference type="AlphaFoldDB" id="A9CXQ3"/>
<dbReference type="PANTHER" id="PTHR32071:SF77">
    <property type="entry name" value="TRANSCRIPTIONAL REGULATORY PROTEIN"/>
    <property type="match status" value="1"/>
</dbReference>
<evidence type="ECO:0000313" key="4">
    <source>
        <dbReference type="EMBL" id="EDQ02334.1"/>
    </source>
</evidence>
<dbReference type="PANTHER" id="PTHR32071">
    <property type="entry name" value="TRANSCRIPTIONAL REGULATORY PROTEIN"/>
    <property type="match status" value="1"/>
</dbReference>
<sequence length="68" mass="7622">MDEIGEMPLATQSRLLRVLQEREVTPVGSNRSYKVDIQVVAATHTDLEQLVKDGRFRQDSSTGSMACR</sequence>
<gene>
    <name evidence="4" type="ORF">KT99_02437</name>
</gene>
<feature type="domain" description="Sigma-54 factor interaction" evidence="3">
    <location>
        <begin position="1"/>
        <end position="59"/>
    </location>
</feature>
<keyword evidence="2" id="KW-0067">ATP-binding</keyword>
<protein>
    <submittedName>
        <fullName evidence="4">Sigma-54 dependent transcriptional regulator</fullName>
    </submittedName>
</protein>
<keyword evidence="1" id="KW-0547">Nucleotide-binding</keyword>
<dbReference type="STRING" id="314608.KT99_02437"/>
<dbReference type="SUPFAM" id="SSF52540">
    <property type="entry name" value="P-loop containing nucleoside triphosphate hydrolases"/>
    <property type="match status" value="1"/>
</dbReference>
<organism evidence="4 5">
    <name type="scientific">Shewanella benthica KT99</name>
    <dbReference type="NCBI Taxonomy" id="314608"/>
    <lineage>
        <taxon>Bacteria</taxon>
        <taxon>Pseudomonadati</taxon>
        <taxon>Pseudomonadota</taxon>
        <taxon>Gammaproteobacteria</taxon>
        <taxon>Alteromonadales</taxon>
        <taxon>Shewanellaceae</taxon>
        <taxon>Shewanella</taxon>
    </lineage>
</organism>
<dbReference type="Gene3D" id="3.40.50.300">
    <property type="entry name" value="P-loop containing nucleotide triphosphate hydrolases"/>
    <property type="match status" value="1"/>
</dbReference>
<dbReference type="Proteomes" id="UP000005839">
    <property type="component" value="Unassembled WGS sequence"/>
</dbReference>
<dbReference type="Pfam" id="PF00158">
    <property type="entry name" value="Sigma54_activat"/>
    <property type="match status" value="1"/>
</dbReference>
<evidence type="ECO:0000256" key="2">
    <source>
        <dbReference type="ARBA" id="ARBA00022840"/>
    </source>
</evidence>
<evidence type="ECO:0000313" key="5">
    <source>
        <dbReference type="Proteomes" id="UP000005839"/>
    </source>
</evidence>
<dbReference type="EMBL" id="ABIC01000003">
    <property type="protein sequence ID" value="EDQ02334.1"/>
    <property type="molecule type" value="Genomic_DNA"/>
</dbReference>
<dbReference type="GO" id="GO:0006355">
    <property type="term" value="P:regulation of DNA-templated transcription"/>
    <property type="evidence" value="ECO:0007669"/>
    <property type="project" value="InterPro"/>
</dbReference>
<reference evidence="4 5" key="1">
    <citation type="submission" date="2007-10" db="EMBL/GenBank/DDBJ databases">
        <authorList>
            <person name="Yayanos A."/>
            <person name="Ferriera S."/>
            <person name="Johnson J."/>
            <person name="Kravitz S."/>
            <person name="Halpern A."/>
            <person name="Remington K."/>
            <person name="Beeson K."/>
            <person name="Tran B."/>
            <person name="Rogers Y.-H."/>
            <person name="Friedman R."/>
            <person name="Venter J.C."/>
        </authorList>
    </citation>
    <scope>NUCLEOTIDE SEQUENCE [LARGE SCALE GENOMIC DNA]</scope>
    <source>
        <strain evidence="4 5">KT99</strain>
    </source>
</reference>
<dbReference type="PROSITE" id="PS50045">
    <property type="entry name" value="SIGMA54_INTERACT_4"/>
    <property type="match status" value="1"/>
</dbReference>
<evidence type="ECO:0000259" key="3">
    <source>
        <dbReference type="PROSITE" id="PS50045"/>
    </source>
</evidence>
<keyword evidence="5" id="KW-1185">Reference proteome</keyword>
<dbReference type="GO" id="GO:0005524">
    <property type="term" value="F:ATP binding"/>
    <property type="evidence" value="ECO:0007669"/>
    <property type="project" value="UniProtKB-KW"/>
</dbReference>
<proteinExistence type="predicted"/>
<evidence type="ECO:0000256" key="1">
    <source>
        <dbReference type="ARBA" id="ARBA00022741"/>
    </source>
</evidence>